<evidence type="ECO:0000313" key="2">
    <source>
        <dbReference type="EMBL" id="MBC8590585.1"/>
    </source>
</evidence>
<dbReference type="AlphaFoldDB" id="A0A926EY06"/>
<protein>
    <submittedName>
        <fullName evidence="2">Uncharacterized protein</fullName>
    </submittedName>
</protein>
<proteinExistence type="predicted"/>
<feature type="transmembrane region" description="Helical" evidence="1">
    <location>
        <begin position="6"/>
        <end position="30"/>
    </location>
</feature>
<sequence length="130" mass="15231">MKSSKGYVFLEVVLGIALLGLVVVTALPLLNYSYRGYERIISRVEMTYIGEKLSEELRSDNIYFKSLLENFKDVEEVEYFELEEEDLQKYGCKIINMGDNEYLWELKIIVYSKNSEEKIPNVELEINIPK</sequence>
<keyword evidence="3" id="KW-1185">Reference proteome</keyword>
<name>A0A926EY06_9FIRM</name>
<dbReference type="EMBL" id="JACRTK010000002">
    <property type="protein sequence ID" value="MBC8590585.1"/>
    <property type="molecule type" value="Genomic_DNA"/>
</dbReference>
<keyword evidence="1" id="KW-1133">Transmembrane helix</keyword>
<evidence type="ECO:0000313" key="3">
    <source>
        <dbReference type="Proteomes" id="UP000601522"/>
    </source>
</evidence>
<keyword evidence="1" id="KW-0472">Membrane</keyword>
<dbReference type="RefSeq" id="WP_249323422.1">
    <property type="nucleotide sequence ID" value="NZ_JACRTK010000002.1"/>
</dbReference>
<gene>
    <name evidence="2" type="ORF">H8689_05500</name>
</gene>
<dbReference type="Proteomes" id="UP000601522">
    <property type="component" value="Unassembled WGS sequence"/>
</dbReference>
<organism evidence="2 3">
    <name type="scientific">Wansuia hejianensis</name>
    <dbReference type="NCBI Taxonomy" id="2763667"/>
    <lineage>
        <taxon>Bacteria</taxon>
        <taxon>Bacillati</taxon>
        <taxon>Bacillota</taxon>
        <taxon>Clostridia</taxon>
        <taxon>Lachnospirales</taxon>
        <taxon>Lachnospiraceae</taxon>
        <taxon>Wansuia</taxon>
    </lineage>
</organism>
<accession>A0A926EY06</accession>
<comment type="caution">
    <text evidence="2">The sequence shown here is derived from an EMBL/GenBank/DDBJ whole genome shotgun (WGS) entry which is preliminary data.</text>
</comment>
<keyword evidence="1" id="KW-0812">Transmembrane</keyword>
<reference evidence="2 3" key="1">
    <citation type="submission" date="2020-08" db="EMBL/GenBank/DDBJ databases">
        <title>Genome public.</title>
        <authorList>
            <person name="Liu C."/>
            <person name="Sun Q."/>
        </authorList>
    </citation>
    <scope>NUCLEOTIDE SEQUENCE [LARGE SCALE GENOMIC DNA]</scope>
    <source>
        <strain evidence="2 3">NSJ-26</strain>
    </source>
</reference>
<evidence type="ECO:0000256" key="1">
    <source>
        <dbReference type="SAM" id="Phobius"/>
    </source>
</evidence>